<comment type="subcellular location">
    <subcellularLocation>
        <location evidence="2">Cytoplasm</location>
    </subcellularLocation>
    <subcellularLocation>
        <location evidence="1">Nucleus</location>
    </subcellularLocation>
</comment>
<feature type="compositionally biased region" description="Polar residues" evidence="8">
    <location>
        <begin position="565"/>
        <end position="578"/>
    </location>
</feature>
<dbReference type="EMBL" id="NAJL01000034">
    <property type="protein sequence ID" value="TKA25526.1"/>
    <property type="molecule type" value="Genomic_DNA"/>
</dbReference>
<dbReference type="Gene3D" id="2.60.40.3960">
    <property type="entry name" value="Velvet domain"/>
    <property type="match status" value="1"/>
</dbReference>
<dbReference type="OrthoDB" id="5384689at2759"/>
<dbReference type="PANTHER" id="PTHR33572">
    <property type="entry name" value="SPORE DEVELOPMENT REGULATOR VOSA"/>
    <property type="match status" value="1"/>
</dbReference>
<dbReference type="GO" id="GO:0005634">
    <property type="term" value="C:nucleus"/>
    <property type="evidence" value="ECO:0007669"/>
    <property type="project" value="UniProtKB-SubCell"/>
</dbReference>
<dbReference type="AlphaFoldDB" id="A0A4U0TU93"/>
<keyword evidence="11" id="KW-1185">Reference proteome</keyword>
<dbReference type="InterPro" id="IPR038491">
    <property type="entry name" value="Velvet_dom_sf"/>
</dbReference>
<feature type="compositionally biased region" description="Polar residues" evidence="8">
    <location>
        <begin position="383"/>
        <end position="399"/>
    </location>
</feature>
<organism evidence="10 11">
    <name type="scientific">Salinomyces thailandicus</name>
    <dbReference type="NCBI Taxonomy" id="706561"/>
    <lineage>
        <taxon>Eukaryota</taxon>
        <taxon>Fungi</taxon>
        <taxon>Dikarya</taxon>
        <taxon>Ascomycota</taxon>
        <taxon>Pezizomycotina</taxon>
        <taxon>Dothideomycetes</taxon>
        <taxon>Dothideomycetidae</taxon>
        <taxon>Mycosphaerellales</taxon>
        <taxon>Teratosphaeriaceae</taxon>
        <taxon>Salinomyces</taxon>
    </lineage>
</organism>
<evidence type="ECO:0000256" key="3">
    <source>
        <dbReference type="ARBA" id="ARBA00022490"/>
    </source>
</evidence>
<dbReference type="GO" id="GO:0043455">
    <property type="term" value="P:regulation of secondary metabolic process"/>
    <property type="evidence" value="ECO:0007669"/>
    <property type="project" value="UniProtKB-ARBA"/>
</dbReference>
<feature type="compositionally biased region" description="Low complexity" evidence="8">
    <location>
        <begin position="416"/>
        <end position="428"/>
    </location>
</feature>
<keyword evidence="4" id="KW-0805">Transcription regulation</keyword>
<evidence type="ECO:0000313" key="11">
    <source>
        <dbReference type="Proteomes" id="UP000308549"/>
    </source>
</evidence>
<dbReference type="PROSITE" id="PS51821">
    <property type="entry name" value="VELVET"/>
    <property type="match status" value="1"/>
</dbReference>
<evidence type="ECO:0000256" key="2">
    <source>
        <dbReference type="ARBA" id="ARBA00004496"/>
    </source>
</evidence>
<protein>
    <recommendedName>
        <fullName evidence="9">Velvet domain-containing protein</fullName>
    </recommendedName>
</protein>
<gene>
    <name evidence="10" type="ORF">B0A50_05387</name>
</gene>
<dbReference type="PANTHER" id="PTHR33572:SF14">
    <property type="entry name" value="DEVELOPMENTAL AND SECONDARY METABOLISM REGULATOR VEA"/>
    <property type="match status" value="1"/>
</dbReference>
<feature type="compositionally biased region" description="Low complexity" evidence="8">
    <location>
        <begin position="518"/>
        <end position="529"/>
    </location>
</feature>
<feature type="compositionally biased region" description="Low complexity" evidence="8">
    <location>
        <begin position="287"/>
        <end position="297"/>
    </location>
</feature>
<dbReference type="GO" id="GO:0051176">
    <property type="term" value="P:positive regulation of sulfur metabolic process"/>
    <property type="evidence" value="ECO:0007669"/>
    <property type="project" value="UniProtKB-ARBA"/>
</dbReference>
<dbReference type="InterPro" id="IPR037525">
    <property type="entry name" value="Velvet_dom"/>
</dbReference>
<accession>A0A4U0TU93</accession>
<comment type="caution">
    <text evidence="10">The sequence shown here is derived from an EMBL/GenBank/DDBJ whole genome shotgun (WGS) entry which is preliminary data.</text>
</comment>
<name>A0A4U0TU93_9PEZI</name>
<feature type="compositionally biased region" description="Basic and acidic residues" evidence="8">
    <location>
        <begin position="593"/>
        <end position="608"/>
    </location>
</feature>
<evidence type="ECO:0000313" key="10">
    <source>
        <dbReference type="EMBL" id="TKA25526.1"/>
    </source>
</evidence>
<feature type="domain" description="Velvet" evidence="9">
    <location>
        <begin position="31"/>
        <end position="225"/>
    </location>
</feature>
<dbReference type="FunFam" id="2.60.40.3960:FF:000001">
    <property type="entry name" value="Sexual development activator VeA"/>
    <property type="match status" value="1"/>
</dbReference>
<evidence type="ECO:0000256" key="6">
    <source>
        <dbReference type="ARBA" id="ARBA00023242"/>
    </source>
</evidence>
<evidence type="ECO:0000256" key="1">
    <source>
        <dbReference type="ARBA" id="ARBA00004123"/>
    </source>
</evidence>
<sequence>MDPPQHAGQIKGCTIVDNETHSSATRTTRDGKHITYKLSVLQEPLRARACGSGAKSSADRRPVDPPPIIELKIYEGRNAERDVTFSINANYFLFATLEQARPIAHPRNSEDKGRLTVLTGTPVAGMVYLDRPSPAGYFIFPDLSVRHEGVYRLSFSLYEELKNLGDEDKIDDSRAGTPGDAHVTHRLEVKSVPFFVFSAKKFPGLTESTSLSRIVAEQGCRVRIRRDVRMRRRDVKSSDKDWDHYEDDTAGARARMSSTPEGNGVGAGYPSVPAPSGYMDPTSRPRSASNASHHSLANTLSRRTSLQEMNQSYPQPFGTAPHTPQHAYGQASPYGPSPSQQFSQPPFVQQHSTMQPPPPQYGSQAYPPPPMPASEQPHHNYYSVPQPQYASAEPVTQAQRMMEYPSHVAPEHRRTSSQWSIASSASQSNYAPVSHPAAQHYPPPPPTHQMYPAHSGQQSSFGPQDPYNKPPPLQPVQPPARASGANTPLSGRSSFDQRSLAPLPPLQMPADMANKLEPSSPATAQPQSSYHPTPLGDKRSYGDVFNTRYQDQPLRQGARPGTPGYGQSSNLGGLTNGTFAADDDDQLLGGDVPRMDEEFKYRRADGRPITRTLPHYQSTPLDLEQTRRRLE</sequence>
<dbReference type="InterPro" id="IPR021740">
    <property type="entry name" value="Velvet"/>
</dbReference>
<feature type="compositionally biased region" description="Polar residues" evidence="8">
    <location>
        <begin position="484"/>
        <end position="497"/>
    </location>
</feature>
<feature type="region of interest" description="Disordered" evidence="8">
    <location>
        <begin position="311"/>
        <end position="631"/>
    </location>
</feature>
<feature type="region of interest" description="Disordered" evidence="8">
    <location>
        <begin position="251"/>
        <end position="297"/>
    </location>
</feature>
<dbReference type="Pfam" id="PF11754">
    <property type="entry name" value="Velvet"/>
    <property type="match status" value="2"/>
</dbReference>
<comment type="similarity">
    <text evidence="7">Belongs to the velvet family. VeA subfamily.</text>
</comment>
<proteinExistence type="inferred from homology"/>
<evidence type="ECO:0000256" key="4">
    <source>
        <dbReference type="ARBA" id="ARBA00023015"/>
    </source>
</evidence>
<feature type="compositionally biased region" description="Pro residues" evidence="8">
    <location>
        <begin position="355"/>
        <end position="372"/>
    </location>
</feature>
<keyword evidence="3" id="KW-0963">Cytoplasm</keyword>
<evidence type="ECO:0000256" key="8">
    <source>
        <dbReference type="SAM" id="MobiDB-lite"/>
    </source>
</evidence>
<dbReference type="GO" id="GO:0034250">
    <property type="term" value="P:positive regulation of amide metabolic process"/>
    <property type="evidence" value="ECO:0007669"/>
    <property type="project" value="UniProtKB-ARBA"/>
</dbReference>
<feature type="compositionally biased region" description="Pro residues" evidence="8">
    <location>
        <begin position="468"/>
        <end position="478"/>
    </location>
</feature>
<evidence type="ECO:0000256" key="5">
    <source>
        <dbReference type="ARBA" id="ARBA00023163"/>
    </source>
</evidence>
<keyword evidence="6" id="KW-0539">Nucleus</keyword>
<dbReference type="Proteomes" id="UP000308549">
    <property type="component" value="Unassembled WGS sequence"/>
</dbReference>
<evidence type="ECO:0000259" key="9">
    <source>
        <dbReference type="PROSITE" id="PS51821"/>
    </source>
</evidence>
<feature type="compositionally biased region" description="Low complexity" evidence="8">
    <location>
        <begin position="332"/>
        <end position="352"/>
    </location>
</feature>
<dbReference type="GO" id="GO:0005737">
    <property type="term" value="C:cytoplasm"/>
    <property type="evidence" value="ECO:0007669"/>
    <property type="project" value="UniProtKB-SubCell"/>
</dbReference>
<keyword evidence="5" id="KW-0804">Transcription</keyword>
<reference evidence="10 11" key="1">
    <citation type="submission" date="2017-03" db="EMBL/GenBank/DDBJ databases">
        <title>Genomes of endolithic fungi from Antarctica.</title>
        <authorList>
            <person name="Coleine C."/>
            <person name="Masonjones S."/>
            <person name="Stajich J.E."/>
        </authorList>
    </citation>
    <scope>NUCLEOTIDE SEQUENCE [LARGE SCALE GENOMIC DNA]</scope>
    <source>
        <strain evidence="10 11">CCFEE 6315</strain>
    </source>
</reference>
<evidence type="ECO:0000256" key="7">
    <source>
        <dbReference type="ARBA" id="ARBA00038005"/>
    </source>
</evidence>